<dbReference type="RefSeq" id="WP_190993599.1">
    <property type="nucleotide sequence ID" value="NZ_JACOIK010000004.1"/>
</dbReference>
<dbReference type="Proteomes" id="UP000602759">
    <property type="component" value="Unassembled WGS sequence"/>
</dbReference>
<proteinExistence type="predicted"/>
<dbReference type="InterPro" id="IPR009057">
    <property type="entry name" value="Homeodomain-like_sf"/>
</dbReference>
<dbReference type="PANTHER" id="PTHR43280:SF31">
    <property type="entry name" value="TRANSCRIPTIONAL REGULATORY PROTEIN"/>
    <property type="match status" value="1"/>
</dbReference>
<dbReference type="SUPFAM" id="SSF46689">
    <property type="entry name" value="Homeodomain-like"/>
    <property type="match status" value="1"/>
</dbReference>
<sequence>MSEKKQELLLHRACTYILAHYMEPDLDRNRIATALGCSTRSLSRAFEGGGIKLHGYIRVLRLHKGRELLRRKPNLTIEKIADRLYFSSARHFATRYKELFRLSPSDERKMIRRRQ</sequence>
<comment type="caution">
    <text evidence="5">The sequence shown here is derived from an EMBL/GenBank/DDBJ whole genome shotgun (WGS) entry which is preliminary data.</text>
</comment>
<evidence type="ECO:0000313" key="5">
    <source>
        <dbReference type="EMBL" id="MBD1432591.1"/>
    </source>
</evidence>
<dbReference type="PROSITE" id="PS01124">
    <property type="entry name" value="HTH_ARAC_FAMILY_2"/>
    <property type="match status" value="1"/>
</dbReference>
<keyword evidence="1" id="KW-0805">Transcription regulation</keyword>
<keyword evidence="3" id="KW-0804">Transcription</keyword>
<reference evidence="5 6" key="1">
    <citation type="submission" date="2020-08" db="EMBL/GenBank/DDBJ databases">
        <title>Sphingobacterium sp. DN00404 isolated from aquaculture water.</title>
        <authorList>
            <person name="Zhang M."/>
        </authorList>
    </citation>
    <scope>NUCLEOTIDE SEQUENCE [LARGE SCALE GENOMIC DNA]</scope>
    <source>
        <strain evidence="5 6">DN00404</strain>
    </source>
</reference>
<protein>
    <submittedName>
        <fullName evidence="5">Helix-turn-helix transcriptional regulator</fullName>
    </submittedName>
</protein>
<evidence type="ECO:0000256" key="3">
    <source>
        <dbReference type="ARBA" id="ARBA00023163"/>
    </source>
</evidence>
<gene>
    <name evidence="5" type="ORF">H8B06_07140</name>
</gene>
<dbReference type="Gene3D" id="1.10.10.60">
    <property type="entry name" value="Homeodomain-like"/>
    <property type="match status" value="1"/>
</dbReference>
<dbReference type="Pfam" id="PF12833">
    <property type="entry name" value="HTH_18"/>
    <property type="match status" value="1"/>
</dbReference>
<keyword evidence="2" id="KW-0238">DNA-binding</keyword>
<dbReference type="SMART" id="SM00342">
    <property type="entry name" value="HTH_ARAC"/>
    <property type="match status" value="1"/>
</dbReference>
<accession>A0ABR7YN01</accession>
<dbReference type="PANTHER" id="PTHR43280">
    <property type="entry name" value="ARAC-FAMILY TRANSCRIPTIONAL REGULATOR"/>
    <property type="match status" value="1"/>
</dbReference>
<keyword evidence="6" id="KW-1185">Reference proteome</keyword>
<evidence type="ECO:0000256" key="2">
    <source>
        <dbReference type="ARBA" id="ARBA00023125"/>
    </source>
</evidence>
<dbReference type="InterPro" id="IPR018060">
    <property type="entry name" value="HTH_AraC"/>
</dbReference>
<evidence type="ECO:0000256" key="1">
    <source>
        <dbReference type="ARBA" id="ARBA00023015"/>
    </source>
</evidence>
<feature type="domain" description="HTH araC/xylS-type" evidence="4">
    <location>
        <begin position="11"/>
        <end position="110"/>
    </location>
</feature>
<evidence type="ECO:0000313" key="6">
    <source>
        <dbReference type="Proteomes" id="UP000602759"/>
    </source>
</evidence>
<dbReference type="EMBL" id="JACOIK010000004">
    <property type="protein sequence ID" value="MBD1432591.1"/>
    <property type="molecule type" value="Genomic_DNA"/>
</dbReference>
<name>A0ABR7YN01_9SPHI</name>
<evidence type="ECO:0000259" key="4">
    <source>
        <dbReference type="PROSITE" id="PS01124"/>
    </source>
</evidence>
<organism evidence="5 6">
    <name type="scientific">Sphingobacterium micropteri</name>
    <dbReference type="NCBI Taxonomy" id="2763501"/>
    <lineage>
        <taxon>Bacteria</taxon>
        <taxon>Pseudomonadati</taxon>
        <taxon>Bacteroidota</taxon>
        <taxon>Sphingobacteriia</taxon>
        <taxon>Sphingobacteriales</taxon>
        <taxon>Sphingobacteriaceae</taxon>
        <taxon>Sphingobacterium</taxon>
    </lineage>
</organism>